<gene>
    <name evidence="3" type="ORF">EZS26_001858</name>
</gene>
<dbReference type="Proteomes" id="UP000324575">
    <property type="component" value="Unassembled WGS sequence"/>
</dbReference>
<dbReference type="Pfam" id="PF06250">
    <property type="entry name" value="YhcG_C"/>
    <property type="match status" value="1"/>
</dbReference>
<evidence type="ECO:0000259" key="1">
    <source>
        <dbReference type="Pfam" id="PF06250"/>
    </source>
</evidence>
<dbReference type="PANTHER" id="PTHR30547">
    <property type="entry name" value="UNCHARACTERIZED PROTEIN YHCG-RELATED"/>
    <property type="match status" value="1"/>
</dbReference>
<evidence type="ECO:0000313" key="3">
    <source>
        <dbReference type="EMBL" id="KAA6302042.1"/>
    </source>
</evidence>
<dbReference type="InterPro" id="IPR041527">
    <property type="entry name" value="YhcG_N"/>
</dbReference>
<dbReference type="PANTHER" id="PTHR30547:SF5">
    <property type="entry name" value="NUCLEASE YHCG-RELATED"/>
    <property type="match status" value="1"/>
</dbReference>
<organism evidence="3 4">
    <name type="scientific">Candidatus Ordinivivax streblomastigis</name>
    <dbReference type="NCBI Taxonomy" id="2540710"/>
    <lineage>
        <taxon>Bacteria</taxon>
        <taxon>Pseudomonadati</taxon>
        <taxon>Bacteroidota</taxon>
        <taxon>Bacteroidia</taxon>
        <taxon>Bacteroidales</taxon>
        <taxon>Candidatus Ordinivivax</taxon>
    </lineage>
</organism>
<sequence>MNKKEIQKSNELYDKIAVIIEQSRQKVATAVNLTMVYTYYEIGRYIVEDEQKGEQRAEYGKAVLKDLAENLTDKFGKGFTLTNLKQMRQFFILYSKGQTLSDQFKERGNTVYPILQTLSVKLQFTLSWSHYLILMRVENPDARRFYEIEATKEQWSVRQLARQYASSLYERLALSRDTKAVMRLANEGQTVEKAIDILKSPFTLEFLGLEEKSIYTETDLENRILDNLQKFLLEMGKGFLFEARQKRFTFDEDSFYVDLVLYNRLLQSYVLIDLKTDKLKHKDLGQMQMYVNYYDRNIKQTFENPTIGILLCETANQSLVELTLPENANIYAAQYALYLPKKEIIQQKLKEWIDEYNEEKEVNNE</sequence>
<dbReference type="AlphaFoldDB" id="A0A5M8P0Y3"/>
<dbReference type="InterPro" id="IPR009362">
    <property type="entry name" value="YhcG_C"/>
</dbReference>
<evidence type="ECO:0000313" key="4">
    <source>
        <dbReference type="Proteomes" id="UP000324575"/>
    </source>
</evidence>
<dbReference type="EMBL" id="SNRX01000011">
    <property type="protein sequence ID" value="KAA6302042.1"/>
    <property type="molecule type" value="Genomic_DNA"/>
</dbReference>
<feature type="domain" description="YhcG PDDEXK nuclease" evidence="1">
    <location>
        <begin position="196"/>
        <end position="349"/>
    </location>
</feature>
<accession>A0A5M8P0Y3</accession>
<dbReference type="GO" id="GO:0003676">
    <property type="term" value="F:nucleic acid binding"/>
    <property type="evidence" value="ECO:0007669"/>
    <property type="project" value="InterPro"/>
</dbReference>
<dbReference type="Gene3D" id="3.40.1350.10">
    <property type="match status" value="1"/>
</dbReference>
<feature type="domain" description="YhcG N-terminal" evidence="2">
    <location>
        <begin position="16"/>
        <end position="171"/>
    </location>
</feature>
<comment type="caution">
    <text evidence="3">The sequence shown here is derived from an EMBL/GenBank/DDBJ whole genome shotgun (WGS) entry which is preliminary data.</text>
</comment>
<evidence type="ECO:0000259" key="2">
    <source>
        <dbReference type="Pfam" id="PF17761"/>
    </source>
</evidence>
<protein>
    <recommendedName>
        <fullName evidence="5">DUF1016 domain-containing protein</fullName>
    </recommendedName>
</protein>
<proteinExistence type="predicted"/>
<dbReference type="Pfam" id="PF17761">
    <property type="entry name" value="DUF1016_N"/>
    <property type="match status" value="1"/>
</dbReference>
<reference evidence="3 4" key="1">
    <citation type="submission" date="2019-03" db="EMBL/GenBank/DDBJ databases">
        <title>Single cell metagenomics reveals metabolic interactions within the superorganism composed of flagellate Streblomastix strix and complex community of Bacteroidetes bacteria on its surface.</title>
        <authorList>
            <person name="Treitli S.C."/>
            <person name="Kolisko M."/>
            <person name="Husnik F."/>
            <person name="Keeling P."/>
            <person name="Hampl V."/>
        </authorList>
    </citation>
    <scope>NUCLEOTIDE SEQUENCE [LARGE SCALE GENOMIC DNA]</scope>
    <source>
        <strain evidence="3">St1</strain>
    </source>
</reference>
<dbReference type="InterPro" id="IPR011856">
    <property type="entry name" value="tRNA_endonuc-like_dom_sf"/>
</dbReference>
<evidence type="ECO:0008006" key="5">
    <source>
        <dbReference type="Google" id="ProtNLM"/>
    </source>
</evidence>
<name>A0A5M8P0Y3_9BACT</name>
<dbReference type="InterPro" id="IPR053148">
    <property type="entry name" value="PD-DEXK-like_domain"/>
</dbReference>